<evidence type="ECO:0000256" key="1">
    <source>
        <dbReference type="ARBA" id="ARBA00022460"/>
    </source>
</evidence>
<dbReference type="InterPro" id="IPR031311">
    <property type="entry name" value="CHIT_BIND_RR_consensus"/>
</dbReference>
<keyword evidence="2" id="KW-0677">Repeat</keyword>
<dbReference type="InterPro" id="IPR051217">
    <property type="entry name" value="Insect_Cuticle_Struc_Prot"/>
</dbReference>
<keyword evidence="4" id="KW-0732">Signal</keyword>
<dbReference type="GO" id="GO:0031012">
    <property type="term" value="C:extracellular matrix"/>
    <property type="evidence" value="ECO:0007669"/>
    <property type="project" value="TreeGrafter"/>
</dbReference>
<dbReference type="OrthoDB" id="10071059at2759"/>
<dbReference type="PROSITE" id="PS00233">
    <property type="entry name" value="CHIT_BIND_RR_1"/>
    <property type="match status" value="1"/>
</dbReference>
<dbReference type="RefSeq" id="XP_011302744.1">
    <property type="nucleotide sequence ID" value="XM_011304442.1"/>
</dbReference>
<dbReference type="PRINTS" id="PR00947">
    <property type="entry name" value="CUTICLE"/>
</dbReference>
<keyword evidence="1 3" id="KW-0193">Cuticle</keyword>
<proteinExistence type="predicted"/>
<evidence type="ECO:0000256" key="2">
    <source>
        <dbReference type="ARBA" id="ARBA00022737"/>
    </source>
</evidence>
<name>A0A0C9QGH4_9HYME</name>
<gene>
    <name evidence="5" type="primary">CUA1A_1</name>
    <name evidence="7" type="synonym">LOC105266344</name>
    <name evidence="5" type="ORF">g.35490</name>
</gene>
<dbReference type="GeneID" id="105266344"/>
<dbReference type="GO" id="GO:0042302">
    <property type="term" value="F:structural constituent of cuticle"/>
    <property type="evidence" value="ECO:0007669"/>
    <property type="project" value="UniProtKB-UniRule"/>
</dbReference>
<dbReference type="PROSITE" id="PS51155">
    <property type="entry name" value="CHIT_BIND_RR_2"/>
    <property type="match status" value="1"/>
</dbReference>
<evidence type="ECO:0000313" key="7">
    <source>
        <dbReference type="RefSeq" id="XP_011302744.1"/>
    </source>
</evidence>
<evidence type="ECO:0000256" key="4">
    <source>
        <dbReference type="SAM" id="SignalP"/>
    </source>
</evidence>
<reference evidence="5" key="1">
    <citation type="submission" date="2015-01" db="EMBL/GenBank/DDBJ databases">
        <title>Transcriptome Assembly of Fopius arisanus.</title>
        <authorList>
            <person name="Geib S."/>
        </authorList>
    </citation>
    <scope>NUCLEOTIDE SEQUENCE</scope>
</reference>
<organism evidence="5">
    <name type="scientific">Fopius arisanus</name>
    <dbReference type="NCBI Taxonomy" id="64838"/>
    <lineage>
        <taxon>Eukaryota</taxon>
        <taxon>Metazoa</taxon>
        <taxon>Ecdysozoa</taxon>
        <taxon>Arthropoda</taxon>
        <taxon>Hexapoda</taxon>
        <taxon>Insecta</taxon>
        <taxon>Pterygota</taxon>
        <taxon>Neoptera</taxon>
        <taxon>Endopterygota</taxon>
        <taxon>Hymenoptera</taxon>
        <taxon>Apocrita</taxon>
        <taxon>Ichneumonoidea</taxon>
        <taxon>Braconidae</taxon>
        <taxon>Opiinae</taxon>
        <taxon>Fopius</taxon>
    </lineage>
</organism>
<accession>A0A9R1TZU2</accession>
<feature type="chain" id="PRO_5044541455" evidence="4">
    <location>
        <begin position="18"/>
        <end position="180"/>
    </location>
</feature>
<dbReference type="InterPro" id="IPR000618">
    <property type="entry name" value="Insect_cuticle"/>
</dbReference>
<sequence length="180" mass="19050">MALKLAVLCAIVATASAGDVLSGHYYHAPQPLGYAAPVTKVVSPVAYATPAVAKVPAVATPLLTKHIDEEYDPNPQYSYAYDVQDSITGDNKQQHESRNGDVVEGSYSFIEADGTRRIVEYTADPHNGFNAVVHKEPAITKAASIVAPPPSPLPLAYAPASIVTKPLGYAAPGPYSHFIH</sequence>
<evidence type="ECO:0000313" key="6">
    <source>
        <dbReference type="Proteomes" id="UP000694866"/>
    </source>
</evidence>
<dbReference type="Proteomes" id="UP000694866">
    <property type="component" value="Unplaced"/>
</dbReference>
<accession>A0A0C9QGH4</accession>
<reference evidence="7" key="2">
    <citation type="submission" date="2025-04" db="UniProtKB">
        <authorList>
            <consortium name="RefSeq"/>
        </authorList>
    </citation>
    <scope>IDENTIFICATION</scope>
    <source>
        <strain evidence="7">USDA-PBARC FA_bdor</strain>
        <tissue evidence="7">Whole organism</tissue>
    </source>
</reference>
<keyword evidence="6" id="KW-1185">Reference proteome</keyword>
<evidence type="ECO:0000256" key="3">
    <source>
        <dbReference type="PROSITE-ProRule" id="PRU00497"/>
    </source>
</evidence>
<protein>
    <submittedName>
        <fullName evidence="5">CUA1A_1 protein</fullName>
    </submittedName>
    <submittedName>
        <fullName evidence="7">Larval cuticle protein A2B</fullName>
    </submittedName>
</protein>
<dbReference type="PANTHER" id="PTHR12236:SF94">
    <property type="entry name" value="CCP84AA-RELATED"/>
    <property type="match status" value="1"/>
</dbReference>
<dbReference type="KEGG" id="fas:105266344"/>
<dbReference type="AlphaFoldDB" id="A0A0C9QGH4"/>
<dbReference type="PANTHER" id="PTHR12236">
    <property type="entry name" value="STRUCTURAL CONTITUENT OF CUTICLE"/>
    <property type="match status" value="1"/>
</dbReference>
<dbReference type="Pfam" id="PF00379">
    <property type="entry name" value="Chitin_bind_4"/>
    <property type="match status" value="1"/>
</dbReference>
<dbReference type="GO" id="GO:0005615">
    <property type="term" value="C:extracellular space"/>
    <property type="evidence" value="ECO:0007669"/>
    <property type="project" value="TreeGrafter"/>
</dbReference>
<feature type="signal peptide" evidence="4">
    <location>
        <begin position="1"/>
        <end position="17"/>
    </location>
</feature>
<evidence type="ECO:0000313" key="5">
    <source>
        <dbReference type="EMBL" id="JAG72326.1"/>
    </source>
</evidence>
<dbReference type="EMBL" id="GBYB01002559">
    <property type="protein sequence ID" value="JAG72326.1"/>
    <property type="molecule type" value="Transcribed_RNA"/>
</dbReference>